<comment type="caution">
    <text evidence="1">The sequence shown here is derived from an EMBL/GenBank/DDBJ whole genome shotgun (WGS) entry which is preliminary data.</text>
</comment>
<name>A0A090RIE6_9GAMM</name>
<dbReference type="STRING" id="754436.JCM19237_3246"/>
<gene>
    <name evidence="1" type="ORF">JCM19237_3246</name>
</gene>
<dbReference type="EMBL" id="BBMN01000016">
    <property type="protein sequence ID" value="GAL07307.1"/>
    <property type="molecule type" value="Genomic_DNA"/>
</dbReference>
<accession>A0A090RIE6</accession>
<organism evidence="1 2">
    <name type="scientific">Photobacterium aphoticum</name>
    <dbReference type="NCBI Taxonomy" id="754436"/>
    <lineage>
        <taxon>Bacteria</taxon>
        <taxon>Pseudomonadati</taxon>
        <taxon>Pseudomonadota</taxon>
        <taxon>Gammaproteobacteria</taxon>
        <taxon>Vibrionales</taxon>
        <taxon>Vibrionaceae</taxon>
        <taxon>Photobacterium</taxon>
    </lineage>
</organism>
<reference evidence="1 2" key="1">
    <citation type="journal article" date="2014" name="Genome Announc.">
        <title>Draft Genome Sequences of Two Vibrionaceae Species, Vibrio ponticus C121 and Photobacterium aphoticum C119, Isolated as Coral Reef Microbiota.</title>
        <authorList>
            <person name="Al-saari N."/>
            <person name="Meirelles P.M."/>
            <person name="Mino S."/>
            <person name="Suda W."/>
            <person name="Oshima K."/>
            <person name="Hattori M."/>
            <person name="Ohkuma M."/>
            <person name="Thompson F.L."/>
            <person name="Gomez-Gil B."/>
            <person name="Sawabe T."/>
            <person name="Sawabe T."/>
        </authorList>
    </citation>
    <scope>NUCLEOTIDE SEQUENCE [LARGE SCALE GENOMIC DNA]</scope>
    <source>
        <strain evidence="1 2">JCM 19237</strain>
    </source>
</reference>
<dbReference type="Proteomes" id="UP000029227">
    <property type="component" value="Unassembled WGS sequence"/>
</dbReference>
<proteinExistence type="predicted"/>
<protein>
    <submittedName>
        <fullName evidence="1">Probable 3-phenylpropionic acid transporter</fullName>
    </submittedName>
</protein>
<dbReference type="AlphaFoldDB" id="A0A090RIE6"/>
<sequence length="49" mass="5530">MLLGLGFGVRCLANLLITPRIHKVEHLIPAAGLWGRGVDQLYRLHLLRQ</sequence>
<evidence type="ECO:0000313" key="2">
    <source>
        <dbReference type="Proteomes" id="UP000029227"/>
    </source>
</evidence>
<evidence type="ECO:0000313" key="1">
    <source>
        <dbReference type="EMBL" id="GAL07307.1"/>
    </source>
</evidence>